<evidence type="ECO:0000256" key="2">
    <source>
        <dbReference type="ARBA" id="ARBA00010817"/>
    </source>
</evidence>
<sequence length="281" mass="30889">MTLELNYTPPYDWNWMLAFLGARACAGLELVTPERYCRSLSLMGHSGLLTLEPDTARHRLRVGLTPGLAPVARQVSERIGGLLDLAHDPAPTLAGLGPLAASRPGLRLPGCIDPFEQAVRAVLGQLVSVAMAAKLTARVAQTFGEPLPGNPGWHLFPEPRRLASLAAEQLRPLGMPLQRARAIIHIAALCAAGEFPLERPASVEQGIRQLIQLPGIGRWTASYFALRGWQAPDVFLADDYLVKQRFAGMTPGQIRRYAERWQPWRSYALLHIWNSDGWLAA</sequence>
<dbReference type="SMART" id="SM01009">
    <property type="entry name" value="AlkA_N"/>
    <property type="match status" value="1"/>
</dbReference>
<feature type="domain" description="DNA-3-methyladenine glycosylase AlkA N-terminal" evidence="7">
    <location>
        <begin position="2"/>
        <end position="113"/>
    </location>
</feature>
<dbReference type="PANTHER" id="PTHR43003">
    <property type="entry name" value="DNA-3-METHYLADENINE GLYCOSYLASE"/>
    <property type="match status" value="1"/>
</dbReference>
<keyword evidence="4" id="KW-0227">DNA damage</keyword>
<protein>
    <recommendedName>
        <fullName evidence="3">DNA-3-methyladenine glycosylase II</fullName>
        <ecNumber evidence="3">3.2.2.21</ecNumber>
    </recommendedName>
</protein>
<dbReference type="GO" id="GO:0032993">
    <property type="term" value="C:protein-DNA complex"/>
    <property type="evidence" value="ECO:0007669"/>
    <property type="project" value="TreeGrafter"/>
</dbReference>
<keyword evidence="8" id="KW-0326">Glycosidase</keyword>
<dbReference type="Gene3D" id="1.10.1670.10">
    <property type="entry name" value="Helix-hairpin-Helix base-excision DNA repair enzymes (C-terminal)"/>
    <property type="match status" value="1"/>
</dbReference>
<dbReference type="Pfam" id="PF06029">
    <property type="entry name" value="AlkA_N"/>
    <property type="match status" value="1"/>
</dbReference>
<dbReference type="RefSeq" id="WP_138099293.1">
    <property type="nucleotide sequence ID" value="NZ_CP040428.1"/>
</dbReference>
<dbReference type="CDD" id="cd00056">
    <property type="entry name" value="ENDO3c"/>
    <property type="match status" value="1"/>
</dbReference>
<evidence type="ECO:0000256" key="1">
    <source>
        <dbReference type="ARBA" id="ARBA00000086"/>
    </source>
</evidence>
<name>A0A4P8YPK0_9ENTR</name>
<dbReference type="Gene3D" id="3.30.310.20">
    <property type="entry name" value="DNA-3-methyladenine glycosylase AlkA, N-terminal domain"/>
    <property type="match status" value="1"/>
</dbReference>
<dbReference type="KEGG" id="izh:FEM41_21635"/>
<dbReference type="Proteomes" id="UP000302163">
    <property type="component" value="Chromosome"/>
</dbReference>
<evidence type="ECO:0000313" key="9">
    <source>
        <dbReference type="Proteomes" id="UP000302163"/>
    </source>
</evidence>
<keyword evidence="8" id="KW-0378">Hydrolase</keyword>
<evidence type="ECO:0000259" key="6">
    <source>
        <dbReference type="SMART" id="SM00478"/>
    </source>
</evidence>
<gene>
    <name evidence="8" type="primary">alkA</name>
    <name evidence="8" type="ORF">FEM41_21635</name>
</gene>
<dbReference type="InterPro" id="IPR037046">
    <property type="entry name" value="AlkA_N_sf"/>
</dbReference>
<evidence type="ECO:0000313" key="8">
    <source>
        <dbReference type="EMBL" id="QCT22789.1"/>
    </source>
</evidence>
<dbReference type="Pfam" id="PF00730">
    <property type="entry name" value="HhH-GPD"/>
    <property type="match status" value="1"/>
</dbReference>
<dbReference type="Gene3D" id="1.10.340.30">
    <property type="entry name" value="Hypothetical protein, domain 2"/>
    <property type="match status" value="1"/>
</dbReference>
<evidence type="ECO:0000256" key="3">
    <source>
        <dbReference type="ARBA" id="ARBA00012000"/>
    </source>
</evidence>
<dbReference type="AlphaFoldDB" id="A0A4P8YPK0"/>
<evidence type="ECO:0000256" key="4">
    <source>
        <dbReference type="ARBA" id="ARBA00022763"/>
    </source>
</evidence>
<dbReference type="GO" id="GO:0008725">
    <property type="term" value="F:DNA-3-methyladenine glycosylase activity"/>
    <property type="evidence" value="ECO:0007669"/>
    <property type="project" value="TreeGrafter"/>
</dbReference>
<dbReference type="InterPro" id="IPR011257">
    <property type="entry name" value="DNA_glycosylase"/>
</dbReference>
<dbReference type="NCBIfam" id="NF007641">
    <property type="entry name" value="PRK10308.1"/>
    <property type="match status" value="1"/>
</dbReference>
<organism evidence="8 9">
    <name type="scientific">Jejubacter calystegiae</name>
    <dbReference type="NCBI Taxonomy" id="2579935"/>
    <lineage>
        <taxon>Bacteria</taxon>
        <taxon>Pseudomonadati</taxon>
        <taxon>Pseudomonadota</taxon>
        <taxon>Gammaproteobacteria</taxon>
        <taxon>Enterobacterales</taxon>
        <taxon>Enterobacteriaceae</taxon>
        <taxon>Jejubacter</taxon>
    </lineage>
</organism>
<evidence type="ECO:0000256" key="5">
    <source>
        <dbReference type="ARBA" id="ARBA00023204"/>
    </source>
</evidence>
<dbReference type="InterPro" id="IPR010316">
    <property type="entry name" value="AlkA_N"/>
</dbReference>
<dbReference type="SUPFAM" id="SSF55945">
    <property type="entry name" value="TATA-box binding protein-like"/>
    <property type="match status" value="1"/>
</dbReference>
<dbReference type="InterPro" id="IPR000035">
    <property type="entry name" value="Alkylbase_DNA_glycsylse_CS"/>
</dbReference>
<comment type="similarity">
    <text evidence="2">Belongs to the alkylbase DNA glycosidase AlkA family.</text>
</comment>
<keyword evidence="9" id="KW-1185">Reference proteome</keyword>
<keyword evidence="5" id="KW-0234">DNA repair</keyword>
<dbReference type="SMART" id="SM00478">
    <property type="entry name" value="ENDO3c"/>
    <property type="match status" value="1"/>
</dbReference>
<dbReference type="GO" id="GO:0005737">
    <property type="term" value="C:cytoplasm"/>
    <property type="evidence" value="ECO:0007669"/>
    <property type="project" value="TreeGrafter"/>
</dbReference>
<dbReference type="SUPFAM" id="SSF48150">
    <property type="entry name" value="DNA-glycosylase"/>
    <property type="match status" value="1"/>
</dbReference>
<comment type="catalytic activity">
    <reaction evidence="1">
        <text>Hydrolysis of alkylated DNA, releasing 3-methyladenine, 3-methylguanine, 7-methylguanine and 7-methyladenine.</text>
        <dbReference type="EC" id="3.2.2.21"/>
    </reaction>
</comment>
<dbReference type="GO" id="GO:0043916">
    <property type="term" value="F:DNA-7-methylguanine glycosylase activity"/>
    <property type="evidence" value="ECO:0007669"/>
    <property type="project" value="TreeGrafter"/>
</dbReference>
<dbReference type="EC" id="3.2.2.21" evidence="3"/>
<feature type="domain" description="HhH-GPD" evidence="6">
    <location>
        <begin position="123"/>
        <end position="277"/>
    </location>
</feature>
<dbReference type="PROSITE" id="PS00516">
    <property type="entry name" value="ALKYLBASE_DNA_GLYCOS"/>
    <property type="match status" value="1"/>
</dbReference>
<dbReference type="EMBL" id="CP040428">
    <property type="protein sequence ID" value="QCT22789.1"/>
    <property type="molecule type" value="Genomic_DNA"/>
</dbReference>
<dbReference type="GO" id="GO:0032131">
    <property type="term" value="F:alkylated DNA binding"/>
    <property type="evidence" value="ECO:0007669"/>
    <property type="project" value="TreeGrafter"/>
</dbReference>
<accession>A0A4P8YPK0</accession>
<dbReference type="InterPro" id="IPR023170">
    <property type="entry name" value="HhH_base_excis_C"/>
</dbReference>
<dbReference type="GO" id="GO:0006285">
    <property type="term" value="P:base-excision repair, AP site formation"/>
    <property type="evidence" value="ECO:0007669"/>
    <property type="project" value="TreeGrafter"/>
</dbReference>
<dbReference type="GO" id="GO:0006307">
    <property type="term" value="P:DNA alkylation repair"/>
    <property type="evidence" value="ECO:0007669"/>
    <property type="project" value="TreeGrafter"/>
</dbReference>
<dbReference type="PANTHER" id="PTHR43003:SF13">
    <property type="entry name" value="DNA-3-METHYLADENINE GLYCOSYLASE 2"/>
    <property type="match status" value="1"/>
</dbReference>
<dbReference type="OrthoDB" id="9811249at2"/>
<reference evidence="8 9" key="1">
    <citation type="submission" date="2019-05" db="EMBL/GenBank/DDBJ databases">
        <title>Complete genome sequence of Izhakiella calystegiae KSNA2, an endophyte isolated from beach morning glory (Calystegia soldanella).</title>
        <authorList>
            <person name="Jiang L."/>
            <person name="Jeong J.C."/>
            <person name="Kim C.Y."/>
            <person name="Kim D.H."/>
            <person name="Kim S.W."/>
            <person name="Lee j."/>
        </authorList>
    </citation>
    <scope>NUCLEOTIDE SEQUENCE [LARGE SCALE GENOMIC DNA]</scope>
    <source>
        <strain evidence="8 9">KSNA2</strain>
    </source>
</reference>
<dbReference type="InterPro" id="IPR051912">
    <property type="entry name" value="Alkylbase_DNA_Glycosylase/TA"/>
</dbReference>
<dbReference type="InterPro" id="IPR003265">
    <property type="entry name" value="HhH-GPD_domain"/>
</dbReference>
<proteinExistence type="inferred from homology"/>
<evidence type="ECO:0000259" key="7">
    <source>
        <dbReference type="SMART" id="SM01009"/>
    </source>
</evidence>